<proteinExistence type="predicted"/>
<protein>
    <submittedName>
        <fullName evidence="2">Uncharacterized protein</fullName>
    </submittedName>
</protein>
<organism evidence="2 3">
    <name type="scientific">Portunus trituberculatus</name>
    <name type="common">Swimming crab</name>
    <name type="synonym">Neptunus trituberculatus</name>
    <dbReference type="NCBI Taxonomy" id="210409"/>
    <lineage>
        <taxon>Eukaryota</taxon>
        <taxon>Metazoa</taxon>
        <taxon>Ecdysozoa</taxon>
        <taxon>Arthropoda</taxon>
        <taxon>Crustacea</taxon>
        <taxon>Multicrustacea</taxon>
        <taxon>Malacostraca</taxon>
        <taxon>Eumalacostraca</taxon>
        <taxon>Eucarida</taxon>
        <taxon>Decapoda</taxon>
        <taxon>Pleocyemata</taxon>
        <taxon>Brachyura</taxon>
        <taxon>Eubrachyura</taxon>
        <taxon>Portunoidea</taxon>
        <taxon>Portunidae</taxon>
        <taxon>Portuninae</taxon>
        <taxon>Portunus</taxon>
    </lineage>
</organism>
<name>A0A5B7F0D5_PORTR</name>
<keyword evidence="3" id="KW-1185">Reference proteome</keyword>
<accession>A0A5B7F0D5</accession>
<feature type="compositionally biased region" description="Low complexity" evidence="1">
    <location>
        <begin position="36"/>
        <end position="63"/>
    </location>
</feature>
<dbReference type="Proteomes" id="UP000324222">
    <property type="component" value="Unassembled WGS sequence"/>
</dbReference>
<sequence length="119" mass="13260">MNHTQGPPVNPAQASGGHRNRQEAGATQPWREQSDPTHTTLATLLDLTHPTLTPRPATPTTTTYQARKPQYTQAQTPQSYGNPYEERLISGTKQVECSPRQIKEVPGLERGKNEQQYIV</sequence>
<evidence type="ECO:0000256" key="1">
    <source>
        <dbReference type="SAM" id="MobiDB-lite"/>
    </source>
</evidence>
<evidence type="ECO:0000313" key="2">
    <source>
        <dbReference type="EMBL" id="MPC38957.1"/>
    </source>
</evidence>
<gene>
    <name evidence="2" type="ORF">E2C01_032477</name>
</gene>
<evidence type="ECO:0000313" key="3">
    <source>
        <dbReference type="Proteomes" id="UP000324222"/>
    </source>
</evidence>
<dbReference type="EMBL" id="VSRR010004221">
    <property type="protein sequence ID" value="MPC38957.1"/>
    <property type="molecule type" value="Genomic_DNA"/>
</dbReference>
<reference evidence="2 3" key="1">
    <citation type="submission" date="2019-05" db="EMBL/GenBank/DDBJ databases">
        <title>Another draft genome of Portunus trituberculatus and its Hox gene families provides insights of decapod evolution.</title>
        <authorList>
            <person name="Jeong J.-H."/>
            <person name="Song I."/>
            <person name="Kim S."/>
            <person name="Choi T."/>
            <person name="Kim D."/>
            <person name="Ryu S."/>
            <person name="Kim W."/>
        </authorList>
    </citation>
    <scope>NUCLEOTIDE SEQUENCE [LARGE SCALE GENOMIC DNA]</scope>
    <source>
        <tissue evidence="2">Muscle</tissue>
    </source>
</reference>
<feature type="region of interest" description="Disordered" evidence="1">
    <location>
        <begin position="1"/>
        <end position="84"/>
    </location>
</feature>
<comment type="caution">
    <text evidence="2">The sequence shown here is derived from an EMBL/GenBank/DDBJ whole genome shotgun (WGS) entry which is preliminary data.</text>
</comment>
<feature type="compositionally biased region" description="Polar residues" evidence="1">
    <location>
        <begin position="70"/>
        <end position="81"/>
    </location>
</feature>
<dbReference type="AlphaFoldDB" id="A0A5B7F0D5"/>